<protein>
    <recommendedName>
        <fullName evidence="9">Cucumisin</fullName>
    </recommendedName>
</protein>
<feature type="domain" description="Peptidase S8/S53" evidence="5">
    <location>
        <begin position="1"/>
        <end position="51"/>
    </location>
</feature>
<evidence type="ECO:0000256" key="4">
    <source>
        <dbReference type="PROSITE-ProRule" id="PRU01240"/>
    </source>
</evidence>
<evidence type="ECO:0000259" key="6">
    <source>
        <dbReference type="Pfam" id="PF17766"/>
    </source>
</evidence>
<dbReference type="Gene3D" id="2.60.40.2310">
    <property type="match status" value="1"/>
</dbReference>
<evidence type="ECO:0008006" key="9">
    <source>
        <dbReference type="Google" id="ProtNLM"/>
    </source>
</evidence>
<dbReference type="Pfam" id="PF17766">
    <property type="entry name" value="fn3_6"/>
    <property type="match status" value="1"/>
</dbReference>
<dbReference type="Proteomes" id="UP001341840">
    <property type="component" value="Unassembled WGS sequence"/>
</dbReference>
<evidence type="ECO:0000256" key="2">
    <source>
        <dbReference type="ARBA" id="ARBA00011073"/>
    </source>
</evidence>
<dbReference type="PANTHER" id="PTHR10795">
    <property type="entry name" value="PROPROTEIN CONVERTASE SUBTILISIN/KEXIN"/>
    <property type="match status" value="1"/>
</dbReference>
<dbReference type="SUPFAM" id="SSF52743">
    <property type="entry name" value="Subtilisin-like"/>
    <property type="match status" value="1"/>
</dbReference>
<dbReference type="EMBL" id="JASCZI010242026">
    <property type="protein sequence ID" value="MED6209135.1"/>
    <property type="molecule type" value="Genomic_DNA"/>
</dbReference>
<reference evidence="7 8" key="1">
    <citation type="journal article" date="2023" name="Plants (Basel)">
        <title>Bridging the Gap: Combining Genomics and Transcriptomics Approaches to Understand Stylosanthes scabra, an Orphan Legume from the Brazilian Caatinga.</title>
        <authorList>
            <person name="Ferreira-Neto J.R.C."/>
            <person name="da Silva M.D."/>
            <person name="Binneck E."/>
            <person name="de Melo N.F."/>
            <person name="da Silva R.H."/>
            <person name="de Melo A.L.T.M."/>
            <person name="Pandolfi V."/>
            <person name="Bustamante F.O."/>
            <person name="Brasileiro-Vidal A.C."/>
            <person name="Benko-Iseppon A.M."/>
        </authorList>
    </citation>
    <scope>NUCLEOTIDE SEQUENCE [LARGE SCALE GENOMIC DNA]</scope>
    <source>
        <tissue evidence="7">Leaves</tissue>
    </source>
</reference>
<keyword evidence="3" id="KW-0732">Signal</keyword>
<feature type="domain" description="Subtilisin-like protease fibronectin type-III" evidence="6">
    <location>
        <begin position="107"/>
        <end position="205"/>
    </location>
</feature>
<evidence type="ECO:0000256" key="3">
    <source>
        <dbReference type="ARBA" id="ARBA00022729"/>
    </source>
</evidence>
<dbReference type="InterPro" id="IPR000209">
    <property type="entry name" value="Peptidase_S8/S53_dom"/>
</dbReference>
<dbReference type="InterPro" id="IPR036852">
    <property type="entry name" value="Peptidase_S8/S53_dom_sf"/>
</dbReference>
<comment type="similarity">
    <text evidence="2 4">Belongs to the peptidase S8 family.</text>
</comment>
<comment type="subcellular location">
    <subcellularLocation>
        <location evidence="1">Secreted</location>
    </subcellularLocation>
</comment>
<accession>A0ABU6YIH5</accession>
<dbReference type="Gene3D" id="3.40.50.200">
    <property type="entry name" value="Peptidase S8/S53 domain"/>
    <property type="match status" value="1"/>
</dbReference>
<dbReference type="InterPro" id="IPR045051">
    <property type="entry name" value="SBT"/>
</dbReference>
<evidence type="ECO:0000313" key="7">
    <source>
        <dbReference type="EMBL" id="MED6209135.1"/>
    </source>
</evidence>
<proteinExistence type="inferred from homology"/>
<keyword evidence="8" id="KW-1185">Reference proteome</keyword>
<name>A0ABU6YIH5_9FABA</name>
<dbReference type="Pfam" id="PF00082">
    <property type="entry name" value="Peptidase_S8"/>
    <property type="match status" value="1"/>
</dbReference>
<gene>
    <name evidence="7" type="ORF">PIB30_051840</name>
</gene>
<evidence type="ECO:0000313" key="8">
    <source>
        <dbReference type="Proteomes" id="UP001341840"/>
    </source>
</evidence>
<comment type="caution">
    <text evidence="7">The sequence shown here is derived from an EMBL/GenBank/DDBJ whole genome shotgun (WGS) entry which is preliminary data.</text>
</comment>
<comment type="caution">
    <text evidence="4">Lacks conserved residue(s) required for the propagation of feature annotation.</text>
</comment>
<organism evidence="7 8">
    <name type="scientific">Stylosanthes scabra</name>
    <dbReference type="NCBI Taxonomy" id="79078"/>
    <lineage>
        <taxon>Eukaryota</taxon>
        <taxon>Viridiplantae</taxon>
        <taxon>Streptophyta</taxon>
        <taxon>Embryophyta</taxon>
        <taxon>Tracheophyta</taxon>
        <taxon>Spermatophyta</taxon>
        <taxon>Magnoliopsida</taxon>
        <taxon>eudicotyledons</taxon>
        <taxon>Gunneridae</taxon>
        <taxon>Pentapetalae</taxon>
        <taxon>rosids</taxon>
        <taxon>fabids</taxon>
        <taxon>Fabales</taxon>
        <taxon>Fabaceae</taxon>
        <taxon>Papilionoideae</taxon>
        <taxon>50 kb inversion clade</taxon>
        <taxon>dalbergioids sensu lato</taxon>
        <taxon>Dalbergieae</taxon>
        <taxon>Pterocarpus clade</taxon>
        <taxon>Stylosanthes</taxon>
    </lineage>
</organism>
<dbReference type="PROSITE" id="PS51892">
    <property type="entry name" value="SUBTILASE"/>
    <property type="match status" value="1"/>
</dbReference>
<evidence type="ECO:0000256" key="1">
    <source>
        <dbReference type="ARBA" id="ARBA00004613"/>
    </source>
</evidence>
<sequence length="210" mass="22941">MSCPHVTAIAAYVKSFHPDWSPAAIKSSIMTTAMPMNNSNQVLKDFAYGAGHVDPLKAINPGLILDLSEDDYVNLLCDIGYETPTVRKISGDNSTCPSLSARSLLKDINYPSIIYQIQLMQPFVANFTRTVTNVGFANSTYKASVMKGSNININVVPQVLSFRSLGEKQSISVNIARGKFSEPTVISSPLIWTDGEHSMRIPIIIDVTQT</sequence>
<dbReference type="InterPro" id="IPR041469">
    <property type="entry name" value="Subtilisin-like_FN3"/>
</dbReference>
<evidence type="ECO:0000259" key="5">
    <source>
        <dbReference type="Pfam" id="PF00082"/>
    </source>
</evidence>